<reference evidence="4" key="1">
    <citation type="journal article" date="2019" name="Int. J. Syst. Evol. Microbiol.">
        <title>The Global Catalogue of Microorganisms (GCM) 10K type strain sequencing project: providing services to taxonomists for standard genome sequencing and annotation.</title>
        <authorList>
            <consortium name="The Broad Institute Genomics Platform"/>
            <consortium name="The Broad Institute Genome Sequencing Center for Infectious Disease"/>
            <person name="Wu L."/>
            <person name="Ma J."/>
        </authorList>
    </citation>
    <scope>NUCLEOTIDE SEQUENCE [LARGE SCALE GENOMIC DNA]</scope>
    <source>
        <strain evidence="4">CCTCC AB 2017081</strain>
    </source>
</reference>
<name>A0ABV7ZDZ2_9DEIO</name>
<proteinExistence type="predicted"/>
<keyword evidence="4" id="KW-1185">Reference proteome</keyword>
<comment type="caution">
    <text evidence="3">The sequence shown here is derived from an EMBL/GenBank/DDBJ whole genome shotgun (WGS) entry which is preliminary data.</text>
</comment>
<sequence length="199" mass="22010">MKPFVLPLLGLLLTGSVGAQQHGHDPKLAVTVTTKTGKTVEVKGPEVALEPDPDFSWGWERPSVLPNRSGSFIAVHYYRNIHTKYWDANVFLVRPDGRTEQLKNDTVLNIQWSEDGRYLIGTGDNTIRLWNLNGGARQVTFPDIRASRVTGKTLCLNVNWYSPTTGQLSRTAELHLALPSLTQVSDKDTDGDVTCGARP</sequence>
<dbReference type="InterPro" id="IPR015943">
    <property type="entry name" value="WD40/YVTN_repeat-like_dom_sf"/>
</dbReference>
<dbReference type="PROSITE" id="PS50082">
    <property type="entry name" value="WD_REPEATS_2"/>
    <property type="match status" value="1"/>
</dbReference>
<feature type="repeat" description="WD" evidence="1">
    <location>
        <begin position="100"/>
        <end position="140"/>
    </location>
</feature>
<feature type="signal peptide" evidence="2">
    <location>
        <begin position="1"/>
        <end position="19"/>
    </location>
</feature>
<dbReference type="EMBL" id="JBHRZG010000024">
    <property type="protein sequence ID" value="MFC3834583.1"/>
    <property type="molecule type" value="Genomic_DNA"/>
</dbReference>
<feature type="chain" id="PRO_5046831068" description="WD40 repeat domain-containing protein" evidence="2">
    <location>
        <begin position="20"/>
        <end position="199"/>
    </location>
</feature>
<accession>A0ABV7ZDZ2</accession>
<dbReference type="RefSeq" id="WP_322472388.1">
    <property type="nucleotide sequence ID" value="NZ_JBHRZG010000024.1"/>
</dbReference>
<dbReference type="Gene3D" id="2.130.10.10">
    <property type="entry name" value="YVTN repeat-like/Quinoprotein amine dehydrogenase"/>
    <property type="match status" value="1"/>
</dbReference>
<dbReference type="SUPFAM" id="SSF50969">
    <property type="entry name" value="YVTN repeat-like/Quinoprotein amine dehydrogenase"/>
    <property type="match status" value="1"/>
</dbReference>
<keyword evidence="1" id="KW-0853">WD repeat</keyword>
<gene>
    <name evidence="3" type="ORF">ACFOSB_17140</name>
</gene>
<protein>
    <recommendedName>
        <fullName evidence="5">WD40 repeat domain-containing protein</fullName>
    </recommendedName>
</protein>
<organism evidence="3 4">
    <name type="scientific">Deinococcus rufus</name>
    <dbReference type="NCBI Taxonomy" id="2136097"/>
    <lineage>
        <taxon>Bacteria</taxon>
        <taxon>Thermotogati</taxon>
        <taxon>Deinococcota</taxon>
        <taxon>Deinococci</taxon>
        <taxon>Deinococcales</taxon>
        <taxon>Deinococcaceae</taxon>
        <taxon>Deinococcus</taxon>
    </lineage>
</organism>
<dbReference type="Proteomes" id="UP001595803">
    <property type="component" value="Unassembled WGS sequence"/>
</dbReference>
<evidence type="ECO:0000313" key="4">
    <source>
        <dbReference type="Proteomes" id="UP001595803"/>
    </source>
</evidence>
<dbReference type="InterPro" id="IPR001680">
    <property type="entry name" value="WD40_rpt"/>
</dbReference>
<evidence type="ECO:0000256" key="1">
    <source>
        <dbReference type="PROSITE-ProRule" id="PRU00221"/>
    </source>
</evidence>
<evidence type="ECO:0008006" key="5">
    <source>
        <dbReference type="Google" id="ProtNLM"/>
    </source>
</evidence>
<evidence type="ECO:0000256" key="2">
    <source>
        <dbReference type="SAM" id="SignalP"/>
    </source>
</evidence>
<keyword evidence="2" id="KW-0732">Signal</keyword>
<dbReference type="InterPro" id="IPR011044">
    <property type="entry name" value="Quino_amine_DH_bsu"/>
</dbReference>
<evidence type="ECO:0000313" key="3">
    <source>
        <dbReference type="EMBL" id="MFC3834583.1"/>
    </source>
</evidence>